<protein>
    <submittedName>
        <fullName evidence="1">Uncharacterized protein</fullName>
    </submittedName>
</protein>
<reference evidence="1" key="2">
    <citation type="submission" date="2012-05" db="EMBL/GenBank/DDBJ databases">
        <title>Annotation of the Genome Sequence of Fusarium oxysporum HDV247.</title>
        <authorList>
            <consortium name="The Broad Institute Genomics Platform"/>
            <person name="Ma L.-J."/>
            <person name="Corby-Kistler H."/>
            <person name="Broz K."/>
            <person name="Gale L.R."/>
            <person name="Jonkers W."/>
            <person name="O'Donnell K."/>
            <person name="Ploetz R."/>
            <person name="Steinberg C."/>
            <person name="Schwartz D.C."/>
            <person name="VanEtten H."/>
            <person name="Zhou S."/>
            <person name="Young S.K."/>
            <person name="Zeng Q."/>
            <person name="Gargeya S."/>
            <person name="Fitzgerald M."/>
            <person name="Abouelleil A."/>
            <person name="Alvarado L."/>
            <person name="Chapman S.B."/>
            <person name="Gainer-Dewar J."/>
            <person name="Goldberg J."/>
            <person name="Griggs A."/>
            <person name="Gujja S."/>
            <person name="Hansen M."/>
            <person name="Howarth C."/>
            <person name="Imamovic A."/>
            <person name="Ireland A."/>
            <person name="Larimer J."/>
            <person name="McCowan C."/>
            <person name="Murphy C."/>
            <person name="Pearson M."/>
            <person name="Poon T.W."/>
            <person name="Priest M."/>
            <person name="Roberts A."/>
            <person name="Saif S."/>
            <person name="Shea T."/>
            <person name="Sykes S."/>
            <person name="Wortman J."/>
            <person name="Nusbaum C."/>
            <person name="Birren B."/>
        </authorList>
    </citation>
    <scope>NUCLEOTIDE SEQUENCE</scope>
    <source>
        <strain evidence="1">HDV247</strain>
    </source>
</reference>
<organism evidence="1">
    <name type="scientific">Fusarium oxysporum f. sp. pisi HDV247</name>
    <dbReference type="NCBI Taxonomy" id="1080344"/>
    <lineage>
        <taxon>Eukaryota</taxon>
        <taxon>Fungi</taxon>
        <taxon>Dikarya</taxon>
        <taxon>Ascomycota</taxon>
        <taxon>Pezizomycotina</taxon>
        <taxon>Sordariomycetes</taxon>
        <taxon>Hypocreomycetidae</taxon>
        <taxon>Hypocreales</taxon>
        <taxon>Nectriaceae</taxon>
        <taxon>Fusarium</taxon>
        <taxon>Fusarium oxysporum species complex</taxon>
    </lineage>
</organism>
<reference evidence="1" key="1">
    <citation type="submission" date="2011-10" db="EMBL/GenBank/DDBJ databases">
        <title>The Genome Sequence of Fusarium oxysporum HDV247.</title>
        <authorList>
            <consortium name="The Broad Institute Genome Sequencing Platform"/>
            <person name="Ma L.-J."/>
            <person name="Gale L.R."/>
            <person name="Schwartz D.C."/>
            <person name="Zhou S."/>
            <person name="Corby-Kistler H."/>
            <person name="Young S.K."/>
            <person name="Zeng Q."/>
            <person name="Gargeya S."/>
            <person name="Fitzgerald M."/>
            <person name="Haas B."/>
            <person name="Abouelleil A."/>
            <person name="Alvarado L."/>
            <person name="Arachchi H.M."/>
            <person name="Berlin A."/>
            <person name="Brown A."/>
            <person name="Chapman S.B."/>
            <person name="Chen Z."/>
            <person name="Dunbar C."/>
            <person name="Freedman E."/>
            <person name="Gearin G."/>
            <person name="Goldberg J."/>
            <person name="Griggs A."/>
            <person name="Gujja S."/>
            <person name="Heiman D."/>
            <person name="Howarth C."/>
            <person name="Larson L."/>
            <person name="Lui A."/>
            <person name="MacDonald P.J.P."/>
            <person name="Montmayeur A."/>
            <person name="Murphy C."/>
            <person name="Neiman D."/>
            <person name="Pearson M."/>
            <person name="Priest M."/>
            <person name="Roberts A."/>
            <person name="Saif S."/>
            <person name="Shea T."/>
            <person name="Shenoy N."/>
            <person name="Sisk P."/>
            <person name="Stolte C."/>
            <person name="Sykes S."/>
            <person name="Wortman J."/>
            <person name="Nusbaum C."/>
            <person name="Birren B."/>
        </authorList>
    </citation>
    <scope>NUCLEOTIDE SEQUENCE [LARGE SCALE GENOMIC DNA]</scope>
    <source>
        <strain evidence="1">HDV247</strain>
    </source>
</reference>
<accession>W9NIT7</accession>
<proteinExistence type="predicted"/>
<name>W9NIT7_FUSOX</name>
<gene>
    <name evidence="1" type="ORF">FOVG_16138</name>
</gene>
<dbReference type="Proteomes" id="UP000030751">
    <property type="component" value="Unassembled WGS sequence"/>
</dbReference>
<dbReference type="HOGENOM" id="CLU_3335591_0_0_1"/>
<sequence length="38" mass="3764">MAGRCARVNASSCEDAGIGVGGAATRWDPAVSTTLGRV</sequence>
<evidence type="ECO:0000313" key="1">
    <source>
        <dbReference type="EMBL" id="EXA32634.1"/>
    </source>
</evidence>
<dbReference type="EMBL" id="JH650993">
    <property type="protein sequence ID" value="EXA32634.1"/>
    <property type="molecule type" value="Genomic_DNA"/>
</dbReference>
<dbReference type="AlphaFoldDB" id="W9NIT7"/>